<organism evidence="1">
    <name type="scientific">Pseudomonas putida</name>
    <name type="common">Arthrobacter siderocapsulatus</name>
    <dbReference type="NCBI Taxonomy" id="303"/>
    <lineage>
        <taxon>Bacteria</taxon>
        <taxon>Pseudomonadati</taxon>
        <taxon>Pseudomonadota</taxon>
        <taxon>Gammaproteobacteria</taxon>
        <taxon>Pseudomonadales</taxon>
        <taxon>Pseudomonadaceae</taxon>
        <taxon>Pseudomonas</taxon>
    </lineage>
</organism>
<accession>A0A223Q4B7</accession>
<protein>
    <submittedName>
        <fullName evidence="1">Uncharacterized protein</fullName>
    </submittedName>
</protein>
<reference evidence="1" key="1">
    <citation type="journal article" date="2017" name="Oncotarget">
        <title>pSY153-MDR, a p12969-DIM-related mega plasmid carrying blaIMP-45 and armA, from clinical Pseudomonas putida.</title>
        <authorList>
            <person name="Yuan M."/>
            <person name="Chen H."/>
            <person name="Zhu X."/>
            <person name="Feng J."/>
            <person name="Zhan Z."/>
            <person name="Zhang D."/>
            <person name="Chen X."/>
            <person name="Zhao X."/>
            <person name="Lu J."/>
            <person name="Xu J."/>
            <person name="Zhou D."/>
            <person name="Li J."/>
        </authorList>
    </citation>
    <scope>NUCLEOTIDE SEQUENCE</scope>
    <source>
        <strain evidence="1">SY153</strain>
        <plasmid evidence="1">pSY153-MDR</plasmid>
    </source>
</reference>
<dbReference type="EMBL" id="KY883660">
    <property type="protein sequence ID" value="ASU52467.1"/>
    <property type="molecule type" value="Genomic_DNA"/>
</dbReference>
<dbReference type="RefSeq" id="WP_172690205.1">
    <property type="nucleotide sequence ID" value="NZ_KY883660.1"/>
</dbReference>
<evidence type="ECO:0000313" key="1">
    <source>
        <dbReference type="EMBL" id="ASU52467.1"/>
    </source>
</evidence>
<proteinExistence type="predicted"/>
<sequence>MKCCSDHSLGVERSETERLDWVLKYRPEFSDGFLRVRLEAAAAPDGLSGMFMAVGLDARSCIDNALAGFLVRLR</sequence>
<keyword evidence="1" id="KW-0614">Plasmid</keyword>
<dbReference type="AlphaFoldDB" id="A0A223Q4B7"/>
<geneLocation type="plasmid" evidence="1">
    <name>pSY153-MDR</name>
</geneLocation>
<name>A0A223Q4B7_PSEPU</name>